<dbReference type="PANTHER" id="PTHR32060">
    <property type="entry name" value="TAIL-SPECIFIC PROTEASE"/>
    <property type="match status" value="1"/>
</dbReference>
<dbReference type="SUPFAM" id="SSF52096">
    <property type="entry name" value="ClpP/crotonase"/>
    <property type="match status" value="1"/>
</dbReference>
<dbReference type="InterPro" id="IPR029045">
    <property type="entry name" value="ClpP/crotonase-like_dom_sf"/>
</dbReference>
<feature type="region of interest" description="Disordered" evidence="1">
    <location>
        <begin position="1"/>
        <end position="22"/>
    </location>
</feature>
<dbReference type="Pfam" id="PF03572">
    <property type="entry name" value="Peptidase_S41"/>
    <property type="match status" value="1"/>
</dbReference>
<dbReference type="RefSeq" id="WP_324694527.1">
    <property type="nucleotide sequence ID" value="NZ_JAYMYJ010000088.1"/>
</dbReference>
<protein>
    <submittedName>
        <fullName evidence="3">S41 family peptidase</fullName>
    </submittedName>
</protein>
<name>A0ABU6CWI3_9GAMM</name>
<dbReference type="Gene3D" id="3.90.226.10">
    <property type="entry name" value="2-enoyl-CoA Hydratase, Chain A, domain 1"/>
    <property type="match status" value="1"/>
</dbReference>
<dbReference type="PANTHER" id="PTHR32060:SF22">
    <property type="entry name" value="CARBOXYL-TERMINAL-PROCESSING PEPTIDASE 3, CHLOROPLASTIC"/>
    <property type="match status" value="1"/>
</dbReference>
<organism evidence="3 4">
    <name type="scientific">Candidatus Thiothrix phosphatis</name>
    <dbReference type="NCBI Taxonomy" id="3112415"/>
    <lineage>
        <taxon>Bacteria</taxon>
        <taxon>Pseudomonadati</taxon>
        <taxon>Pseudomonadota</taxon>
        <taxon>Gammaproteobacteria</taxon>
        <taxon>Thiotrichales</taxon>
        <taxon>Thiotrichaceae</taxon>
        <taxon>Thiothrix</taxon>
    </lineage>
</organism>
<comment type="caution">
    <text evidence="3">The sequence shown here is derived from an EMBL/GenBank/DDBJ whole genome shotgun (WGS) entry which is preliminary data.</text>
</comment>
<dbReference type="InterPro" id="IPR005151">
    <property type="entry name" value="Tail-specific_protease"/>
</dbReference>
<proteinExistence type="predicted"/>
<reference evidence="3 4" key="2">
    <citation type="submission" date="2024-01" db="EMBL/GenBank/DDBJ databases">
        <authorList>
            <person name="Xie X."/>
        </authorList>
    </citation>
    <scope>NUCLEOTIDE SEQUENCE [LARGE SCALE GENOMIC DNA]</scope>
    <source>
        <strain evidence="3">SCUT-1</strain>
    </source>
</reference>
<accession>A0ABU6CWI3</accession>
<feature type="domain" description="Tail specific protease" evidence="2">
    <location>
        <begin position="325"/>
        <end position="494"/>
    </location>
</feature>
<evidence type="ECO:0000313" key="3">
    <source>
        <dbReference type="EMBL" id="MEB4591140.1"/>
    </source>
</evidence>
<evidence type="ECO:0000256" key="1">
    <source>
        <dbReference type="SAM" id="MobiDB-lite"/>
    </source>
</evidence>
<evidence type="ECO:0000313" key="4">
    <source>
        <dbReference type="Proteomes" id="UP001308005"/>
    </source>
</evidence>
<sequence>MSVSSADDQLPEDDSTLLDIPPPAPRYARLRAALPDNAGLALAEKRLLLSQAKLLLEHVYVHLHMKKALYGIDPVQRLALLQYRLENPKDAIAASELEFHSELLSVFNDVHDLHTNYILPQPYRNMTAFLPFLLEECFDGQRQPHYIVSKLFADFHHPDFVKGVEVTRWNGLPIAEAIRINGAREAGGNHAARFAIGLSALTIRPLATSLPPDEDIIRLAYRDANGQANSIEFEWWLFEHMPPADEDGLPPLEAEAEALHTVAQLGNYLKIGRINHYRKILFAPDAWRAEQLQDNTERFALEGALETILPAVIRARPVTTPLGRFAYLRIFSFVAPQPEIFISEIIRLLYELPQDGLILDVRGNAGGYISMAERLLQLLTPHPIEPEKAQFRTGAFIRALCQYNAPSTVAPGIDLTPWKPSLDQAPASGSLYSTAHSLTSVEEANNLGQVYSSPVVLITDALCYSATDMFAAGFQDHNIGKILGVDDNTGAGGANVWSHYLLRKLASAIPADAAIPDLPRLEALPRYADFRVSARRMLRAQDKSGMPLEDFGVEPDARHYMTCRDLLENNADLINHAATLLAGAARHSLQTQIHNSGGRCKLRVTTVNIDRLDWYIDTRPMGSRDITDGHLDISIPRAVLGKTARLEAFANGRKTISRLITLSCPGLDP</sequence>
<evidence type="ECO:0000259" key="2">
    <source>
        <dbReference type="Pfam" id="PF03572"/>
    </source>
</evidence>
<reference evidence="4" key="1">
    <citation type="submission" date="2023-07" db="EMBL/GenBank/DDBJ databases">
        <title>The carbon used by Thiothrix.</title>
        <authorList>
            <person name="Chen L."/>
        </authorList>
    </citation>
    <scope>NUCLEOTIDE SEQUENCE [LARGE SCALE GENOMIC DNA]</scope>
</reference>
<keyword evidence="4" id="KW-1185">Reference proteome</keyword>
<gene>
    <name evidence="3" type="ORF">VSS37_09140</name>
</gene>
<dbReference type="Proteomes" id="UP001308005">
    <property type="component" value="Unassembled WGS sequence"/>
</dbReference>
<dbReference type="EMBL" id="JAYMYJ010000088">
    <property type="protein sequence ID" value="MEB4591140.1"/>
    <property type="molecule type" value="Genomic_DNA"/>
</dbReference>